<evidence type="ECO:0000259" key="6">
    <source>
        <dbReference type="PROSITE" id="PS51071"/>
    </source>
</evidence>
<dbReference type="InterPro" id="IPR036388">
    <property type="entry name" value="WH-like_DNA-bd_sf"/>
</dbReference>
<dbReference type="RefSeq" id="WP_341376233.1">
    <property type="nucleotide sequence ID" value="NZ_JBBUTF010000024.1"/>
</dbReference>
<feature type="region of interest" description="Disordered" evidence="5">
    <location>
        <begin position="131"/>
        <end position="173"/>
    </location>
</feature>
<name>A0ABU9BEU7_9BURK</name>
<dbReference type="Pfam" id="PF01380">
    <property type="entry name" value="SIS"/>
    <property type="match status" value="1"/>
</dbReference>
<protein>
    <submittedName>
        <fullName evidence="8">MurR/RpiR family transcriptional regulator</fullName>
    </submittedName>
</protein>
<dbReference type="Gene3D" id="3.40.50.10490">
    <property type="entry name" value="Glucose-6-phosphate isomerase like protein, domain 1"/>
    <property type="match status" value="1"/>
</dbReference>
<comment type="caution">
    <text evidence="8">The sequence shown here is derived from an EMBL/GenBank/DDBJ whole genome shotgun (WGS) entry which is preliminary data.</text>
</comment>
<keyword evidence="4" id="KW-0804">Transcription</keyword>
<evidence type="ECO:0000256" key="2">
    <source>
        <dbReference type="ARBA" id="ARBA00023125"/>
    </source>
</evidence>
<dbReference type="PANTHER" id="PTHR30514:SF18">
    <property type="entry name" value="RPIR-FAMILY TRANSCRIPTIONAL REGULATOR"/>
    <property type="match status" value="1"/>
</dbReference>
<evidence type="ECO:0000259" key="7">
    <source>
        <dbReference type="PROSITE" id="PS51464"/>
    </source>
</evidence>
<feature type="compositionally biased region" description="Basic and acidic residues" evidence="5">
    <location>
        <begin position="131"/>
        <end position="155"/>
    </location>
</feature>
<evidence type="ECO:0000313" key="8">
    <source>
        <dbReference type="EMBL" id="MEK8028449.1"/>
    </source>
</evidence>
<evidence type="ECO:0000256" key="5">
    <source>
        <dbReference type="SAM" id="MobiDB-lite"/>
    </source>
</evidence>
<dbReference type="PROSITE" id="PS51071">
    <property type="entry name" value="HTH_RPIR"/>
    <property type="match status" value="1"/>
</dbReference>
<dbReference type="SUPFAM" id="SSF46689">
    <property type="entry name" value="Homeodomain-like"/>
    <property type="match status" value="1"/>
</dbReference>
<evidence type="ECO:0000256" key="4">
    <source>
        <dbReference type="ARBA" id="ARBA00023163"/>
    </source>
</evidence>
<dbReference type="EMBL" id="JBBUTF010000024">
    <property type="protein sequence ID" value="MEK8028449.1"/>
    <property type="molecule type" value="Genomic_DNA"/>
</dbReference>
<keyword evidence="1" id="KW-0805">Transcription regulation</keyword>
<keyword evidence="2" id="KW-0238">DNA-binding</keyword>
<dbReference type="InterPro" id="IPR035472">
    <property type="entry name" value="RpiR-like_SIS"/>
</dbReference>
<evidence type="ECO:0000256" key="3">
    <source>
        <dbReference type="ARBA" id="ARBA00023152"/>
    </source>
</evidence>
<reference evidence="8 9" key="1">
    <citation type="submission" date="2024-04" db="EMBL/GenBank/DDBJ databases">
        <title>Novel species of the genus Ideonella isolated from streams.</title>
        <authorList>
            <person name="Lu H."/>
        </authorList>
    </citation>
    <scope>NUCLEOTIDE SEQUENCE [LARGE SCALE GENOMIC DNA]</scope>
    <source>
        <strain evidence="8 9">BYS139W</strain>
    </source>
</reference>
<dbReference type="SUPFAM" id="SSF53697">
    <property type="entry name" value="SIS domain"/>
    <property type="match status" value="1"/>
</dbReference>
<dbReference type="CDD" id="cd05013">
    <property type="entry name" value="SIS_RpiR"/>
    <property type="match status" value="1"/>
</dbReference>
<gene>
    <name evidence="8" type="ORF">AACH11_21020</name>
</gene>
<dbReference type="PANTHER" id="PTHR30514">
    <property type="entry name" value="GLUCOKINASE"/>
    <property type="match status" value="1"/>
</dbReference>
<dbReference type="InterPro" id="IPR046348">
    <property type="entry name" value="SIS_dom_sf"/>
</dbReference>
<feature type="domain" description="SIS" evidence="7">
    <location>
        <begin position="203"/>
        <end position="346"/>
    </location>
</feature>
<accession>A0ABU9BEU7</accession>
<keyword evidence="9" id="KW-1185">Reference proteome</keyword>
<evidence type="ECO:0000256" key="1">
    <source>
        <dbReference type="ARBA" id="ARBA00023015"/>
    </source>
</evidence>
<keyword evidence="3" id="KW-0324">Glycolysis</keyword>
<feature type="compositionally biased region" description="Low complexity" evidence="5">
    <location>
        <begin position="26"/>
        <end position="37"/>
    </location>
</feature>
<dbReference type="Proteomes" id="UP001368500">
    <property type="component" value="Unassembled WGS sequence"/>
</dbReference>
<feature type="region of interest" description="Disordered" evidence="5">
    <location>
        <begin position="1"/>
        <end position="51"/>
    </location>
</feature>
<dbReference type="PROSITE" id="PS51464">
    <property type="entry name" value="SIS"/>
    <property type="match status" value="1"/>
</dbReference>
<dbReference type="InterPro" id="IPR009057">
    <property type="entry name" value="Homeodomain-like_sf"/>
</dbReference>
<dbReference type="InterPro" id="IPR001347">
    <property type="entry name" value="SIS_dom"/>
</dbReference>
<dbReference type="Gene3D" id="1.10.10.10">
    <property type="entry name" value="Winged helix-like DNA-binding domain superfamily/Winged helix DNA-binding domain"/>
    <property type="match status" value="1"/>
</dbReference>
<proteinExistence type="predicted"/>
<organism evidence="8 9">
    <name type="scientific">Pseudaquabacterium rugosum</name>
    <dbReference type="NCBI Taxonomy" id="2984194"/>
    <lineage>
        <taxon>Bacteria</taxon>
        <taxon>Pseudomonadati</taxon>
        <taxon>Pseudomonadota</taxon>
        <taxon>Betaproteobacteria</taxon>
        <taxon>Burkholderiales</taxon>
        <taxon>Sphaerotilaceae</taxon>
        <taxon>Pseudaquabacterium</taxon>
    </lineage>
</organism>
<dbReference type="InterPro" id="IPR000281">
    <property type="entry name" value="HTH_RpiR"/>
</dbReference>
<feature type="domain" description="HTH rpiR-type" evidence="6">
    <location>
        <begin position="51"/>
        <end position="127"/>
    </location>
</feature>
<dbReference type="InterPro" id="IPR047640">
    <property type="entry name" value="RpiR-like"/>
</dbReference>
<evidence type="ECO:0000313" key="9">
    <source>
        <dbReference type="Proteomes" id="UP001368500"/>
    </source>
</evidence>
<dbReference type="Pfam" id="PF01418">
    <property type="entry name" value="HTH_6"/>
    <property type="match status" value="1"/>
</dbReference>
<sequence length="347" mass="37522">MLQQPTAPHRAAGAPRIEPGTPTPWPDTDTASDAAPAGRTATEPPTAPRGAPLIQRIRDEMPQLSRQLKAIARYVLQHADYLVLERIQDVAERCGTQPSAVVRFAKHFGFHGFQELKQAFSDDFRRHRLGQRPDVRERLRPRLEARPDGDAERAPHAGTDGTDGTDDTHGPDGTEIAFDVIDGACAGVKQLQRQIRAEDLRHALGGLARARTLWVVGVRRAYPVASYLAYALQSLDKPVQWVDLAGGMQDGQLRGLRPDDALIAVSFAPWAEETLHAARVARTLGASVIALTDTADSPLARIATVSLNVPESSTQGFRALTNAVTVAQALFVGLAFRLEGAGRAEPA</sequence>